<reference evidence="6 7" key="1">
    <citation type="journal article" date="2007" name="Nature">
        <title>Evolution of genes and genomes on the Drosophila phylogeny.</title>
        <authorList>
            <consortium name="Drosophila 12 Genomes Consortium"/>
            <person name="Clark A.G."/>
            <person name="Eisen M.B."/>
            <person name="Smith D.R."/>
            <person name="Bergman C.M."/>
            <person name="Oliver B."/>
            <person name="Markow T.A."/>
            <person name="Kaufman T.C."/>
            <person name="Kellis M."/>
            <person name="Gelbart W."/>
            <person name="Iyer V.N."/>
            <person name="Pollard D.A."/>
            <person name="Sackton T.B."/>
            <person name="Larracuente A.M."/>
            <person name="Singh N.D."/>
            <person name="Abad J.P."/>
            <person name="Abt D.N."/>
            <person name="Adryan B."/>
            <person name="Aguade M."/>
            <person name="Akashi H."/>
            <person name="Anderson W.W."/>
            <person name="Aquadro C.F."/>
            <person name="Ardell D.H."/>
            <person name="Arguello R."/>
            <person name="Artieri C.G."/>
            <person name="Barbash D.A."/>
            <person name="Barker D."/>
            <person name="Barsanti P."/>
            <person name="Batterham P."/>
            <person name="Batzoglou S."/>
            <person name="Begun D."/>
            <person name="Bhutkar A."/>
            <person name="Blanco E."/>
            <person name="Bosak S.A."/>
            <person name="Bradley R.K."/>
            <person name="Brand A.D."/>
            <person name="Brent M.R."/>
            <person name="Brooks A.N."/>
            <person name="Brown R.H."/>
            <person name="Butlin R.K."/>
            <person name="Caggese C."/>
            <person name="Calvi B.R."/>
            <person name="Bernardo de Carvalho A."/>
            <person name="Caspi A."/>
            <person name="Castrezana S."/>
            <person name="Celniker S.E."/>
            <person name="Chang J.L."/>
            <person name="Chapple C."/>
            <person name="Chatterji S."/>
            <person name="Chinwalla A."/>
            <person name="Civetta A."/>
            <person name="Clifton S.W."/>
            <person name="Comeron J.M."/>
            <person name="Costello J.C."/>
            <person name="Coyne J.A."/>
            <person name="Daub J."/>
            <person name="David R.G."/>
            <person name="Delcher A.L."/>
            <person name="Delehaunty K."/>
            <person name="Do C.B."/>
            <person name="Ebling H."/>
            <person name="Edwards K."/>
            <person name="Eickbush T."/>
            <person name="Evans J.D."/>
            <person name="Filipski A."/>
            <person name="Findeiss S."/>
            <person name="Freyhult E."/>
            <person name="Fulton L."/>
            <person name="Fulton R."/>
            <person name="Garcia A.C."/>
            <person name="Gardiner A."/>
            <person name="Garfield D.A."/>
            <person name="Garvin B.E."/>
            <person name="Gibson G."/>
            <person name="Gilbert D."/>
            <person name="Gnerre S."/>
            <person name="Godfrey J."/>
            <person name="Good R."/>
            <person name="Gotea V."/>
            <person name="Gravely B."/>
            <person name="Greenberg A.J."/>
            <person name="Griffiths-Jones S."/>
            <person name="Gross S."/>
            <person name="Guigo R."/>
            <person name="Gustafson E.A."/>
            <person name="Haerty W."/>
            <person name="Hahn M.W."/>
            <person name="Halligan D.L."/>
            <person name="Halpern A.L."/>
            <person name="Halter G.M."/>
            <person name="Han M.V."/>
            <person name="Heger A."/>
            <person name="Hillier L."/>
            <person name="Hinrichs A.S."/>
            <person name="Holmes I."/>
            <person name="Hoskins R.A."/>
            <person name="Hubisz M.J."/>
            <person name="Hultmark D."/>
            <person name="Huntley M.A."/>
            <person name="Jaffe D.B."/>
            <person name="Jagadeeshan S."/>
            <person name="Jeck W.R."/>
            <person name="Johnson J."/>
            <person name="Jones C.D."/>
            <person name="Jordan W.C."/>
            <person name="Karpen G.H."/>
            <person name="Kataoka E."/>
            <person name="Keightley P.D."/>
            <person name="Kheradpour P."/>
            <person name="Kirkness E.F."/>
            <person name="Koerich L.B."/>
            <person name="Kristiansen K."/>
            <person name="Kudrna D."/>
            <person name="Kulathinal R.J."/>
            <person name="Kumar S."/>
            <person name="Kwok R."/>
            <person name="Lander E."/>
            <person name="Langley C.H."/>
            <person name="Lapoint R."/>
            <person name="Lazzaro B.P."/>
            <person name="Lee S.J."/>
            <person name="Levesque L."/>
            <person name="Li R."/>
            <person name="Lin C.F."/>
            <person name="Lin M.F."/>
            <person name="Lindblad-Toh K."/>
            <person name="Llopart A."/>
            <person name="Long M."/>
            <person name="Low L."/>
            <person name="Lozovsky E."/>
            <person name="Lu J."/>
            <person name="Luo M."/>
            <person name="Machado C.A."/>
            <person name="Makalowski W."/>
            <person name="Marzo M."/>
            <person name="Matsuda M."/>
            <person name="Matzkin L."/>
            <person name="McAllister B."/>
            <person name="McBride C.S."/>
            <person name="McKernan B."/>
            <person name="McKernan K."/>
            <person name="Mendez-Lago M."/>
            <person name="Minx P."/>
            <person name="Mollenhauer M.U."/>
            <person name="Montooth K."/>
            <person name="Mount S.M."/>
            <person name="Mu X."/>
            <person name="Myers E."/>
            <person name="Negre B."/>
            <person name="Newfeld S."/>
            <person name="Nielsen R."/>
            <person name="Noor M.A."/>
            <person name="O'Grady P."/>
            <person name="Pachter L."/>
            <person name="Papaceit M."/>
            <person name="Parisi M.J."/>
            <person name="Parisi M."/>
            <person name="Parts L."/>
            <person name="Pedersen J.S."/>
            <person name="Pesole G."/>
            <person name="Phillippy A.M."/>
            <person name="Ponting C.P."/>
            <person name="Pop M."/>
            <person name="Porcelli D."/>
            <person name="Powell J.R."/>
            <person name="Prohaska S."/>
            <person name="Pruitt K."/>
            <person name="Puig M."/>
            <person name="Quesneville H."/>
            <person name="Ram K.R."/>
            <person name="Rand D."/>
            <person name="Rasmussen M.D."/>
            <person name="Reed L.K."/>
            <person name="Reenan R."/>
            <person name="Reily A."/>
            <person name="Remington K.A."/>
            <person name="Rieger T.T."/>
            <person name="Ritchie M.G."/>
            <person name="Robin C."/>
            <person name="Rogers Y.H."/>
            <person name="Rohde C."/>
            <person name="Rozas J."/>
            <person name="Rubenfield M.J."/>
            <person name="Ruiz A."/>
            <person name="Russo S."/>
            <person name="Salzberg S.L."/>
            <person name="Sanchez-Gracia A."/>
            <person name="Saranga D.J."/>
            <person name="Sato H."/>
            <person name="Schaeffer S.W."/>
            <person name="Schatz M.C."/>
            <person name="Schlenke T."/>
            <person name="Schwartz R."/>
            <person name="Segarra C."/>
            <person name="Singh R.S."/>
            <person name="Sirot L."/>
            <person name="Sirota M."/>
            <person name="Sisneros N.B."/>
            <person name="Smith C.D."/>
            <person name="Smith T.F."/>
            <person name="Spieth J."/>
            <person name="Stage D.E."/>
            <person name="Stark A."/>
            <person name="Stephan W."/>
            <person name="Strausberg R.L."/>
            <person name="Strempel S."/>
            <person name="Sturgill D."/>
            <person name="Sutton G."/>
            <person name="Sutton G.G."/>
            <person name="Tao W."/>
            <person name="Teichmann S."/>
            <person name="Tobari Y.N."/>
            <person name="Tomimura Y."/>
            <person name="Tsolas J.M."/>
            <person name="Valente V.L."/>
            <person name="Venter E."/>
            <person name="Venter J.C."/>
            <person name="Vicario S."/>
            <person name="Vieira F.G."/>
            <person name="Vilella A.J."/>
            <person name="Villasante A."/>
            <person name="Walenz B."/>
            <person name="Wang J."/>
            <person name="Wasserman M."/>
            <person name="Watts T."/>
            <person name="Wilson D."/>
            <person name="Wilson R.K."/>
            <person name="Wing R.A."/>
            <person name="Wolfner M.F."/>
            <person name="Wong A."/>
            <person name="Wong G.K."/>
            <person name="Wu C.I."/>
            <person name="Wu G."/>
            <person name="Yamamoto D."/>
            <person name="Yang H.P."/>
            <person name="Yang S.P."/>
            <person name="Yorke J.A."/>
            <person name="Yoshida K."/>
            <person name="Zdobnov E."/>
            <person name="Zhang P."/>
            <person name="Zhang Y."/>
            <person name="Zimin A.V."/>
            <person name="Baldwin J."/>
            <person name="Abdouelleil A."/>
            <person name="Abdulkadir J."/>
            <person name="Abebe A."/>
            <person name="Abera B."/>
            <person name="Abreu J."/>
            <person name="Acer S.C."/>
            <person name="Aftuck L."/>
            <person name="Alexander A."/>
            <person name="An P."/>
            <person name="Anderson E."/>
            <person name="Anderson S."/>
            <person name="Arachi H."/>
            <person name="Azer M."/>
            <person name="Bachantsang P."/>
            <person name="Barry A."/>
            <person name="Bayul T."/>
            <person name="Berlin A."/>
            <person name="Bessette D."/>
            <person name="Bloom T."/>
            <person name="Blye J."/>
            <person name="Boguslavskiy L."/>
            <person name="Bonnet C."/>
            <person name="Boukhgalter B."/>
            <person name="Bourzgui I."/>
            <person name="Brown A."/>
            <person name="Cahill P."/>
            <person name="Channer S."/>
            <person name="Cheshatsang Y."/>
            <person name="Chuda L."/>
            <person name="Citroen M."/>
            <person name="Collymore A."/>
            <person name="Cooke P."/>
            <person name="Costello M."/>
            <person name="D'Aco K."/>
            <person name="Daza R."/>
            <person name="De Haan G."/>
            <person name="DeGray S."/>
            <person name="DeMaso C."/>
            <person name="Dhargay N."/>
            <person name="Dooley K."/>
            <person name="Dooley E."/>
            <person name="Doricent M."/>
            <person name="Dorje P."/>
            <person name="Dorjee K."/>
            <person name="Dupes A."/>
            <person name="Elong R."/>
            <person name="Falk J."/>
            <person name="Farina A."/>
            <person name="Faro S."/>
            <person name="Ferguson D."/>
            <person name="Fisher S."/>
            <person name="Foley C.D."/>
            <person name="Franke A."/>
            <person name="Friedrich D."/>
            <person name="Gadbois L."/>
            <person name="Gearin G."/>
            <person name="Gearin C.R."/>
            <person name="Giannoukos G."/>
            <person name="Goode T."/>
            <person name="Graham J."/>
            <person name="Grandbois E."/>
            <person name="Grewal S."/>
            <person name="Gyaltsen K."/>
            <person name="Hafez N."/>
            <person name="Hagos B."/>
            <person name="Hall J."/>
            <person name="Henson C."/>
            <person name="Hollinger A."/>
            <person name="Honan T."/>
            <person name="Huard M.D."/>
            <person name="Hughes L."/>
            <person name="Hurhula B."/>
            <person name="Husby M.E."/>
            <person name="Kamat A."/>
            <person name="Kanga B."/>
            <person name="Kashin S."/>
            <person name="Khazanovich D."/>
            <person name="Kisner P."/>
            <person name="Lance K."/>
            <person name="Lara M."/>
            <person name="Lee W."/>
            <person name="Lennon N."/>
            <person name="Letendre F."/>
            <person name="LeVine R."/>
            <person name="Lipovsky A."/>
            <person name="Liu X."/>
            <person name="Liu J."/>
            <person name="Liu S."/>
            <person name="Lokyitsang T."/>
            <person name="Lokyitsang Y."/>
            <person name="Lubonja R."/>
            <person name="Lui A."/>
            <person name="MacDonald P."/>
            <person name="Magnisalis V."/>
            <person name="Maru K."/>
            <person name="Matthews C."/>
            <person name="McCusker W."/>
            <person name="McDonough S."/>
            <person name="Mehta T."/>
            <person name="Meldrim J."/>
            <person name="Meneus L."/>
            <person name="Mihai O."/>
            <person name="Mihalev A."/>
            <person name="Mihova T."/>
            <person name="Mittelman R."/>
            <person name="Mlenga V."/>
            <person name="Montmayeur A."/>
            <person name="Mulrain L."/>
            <person name="Navidi A."/>
            <person name="Naylor J."/>
            <person name="Negash T."/>
            <person name="Nguyen T."/>
            <person name="Nguyen N."/>
            <person name="Nicol R."/>
            <person name="Norbu C."/>
            <person name="Norbu N."/>
            <person name="Novod N."/>
            <person name="O'Neill B."/>
            <person name="Osman S."/>
            <person name="Markiewicz E."/>
            <person name="Oyono O.L."/>
            <person name="Patti C."/>
            <person name="Phunkhang P."/>
            <person name="Pierre F."/>
            <person name="Priest M."/>
            <person name="Raghuraman S."/>
            <person name="Rege F."/>
            <person name="Reyes R."/>
            <person name="Rise C."/>
            <person name="Rogov P."/>
            <person name="Ross K."/>
            <person name="Ryan E."/>
            <person name="Settipalli S."/>
            <person name="Shea T."/>
            <person name="Sherpa N."/>
            <person name="Shi L."/>
            <person name="Shih D."/>
            <person name="Sparrow T."/>
            <person name="Spaulding J."/>
            <person name="Stalker J."/>
            <person name="Stange-Thomann N."/>
            <person name="Stavropoulos S."/>
            <person name="Stone C."/>
            <person name="Strader C."/>
            <person name="Tesfaye S."/>
            <person name="Thomson T."/>
            <person name="Thoulutsang Y."/>
            <person name="Thoulutsang D."/>
            <person name="Topham K."/>
            <person name="Topping I."/>
            <person name="Tsamla T."/>
            <person name="Vassiliev H."/>
            <person name="Vo A."/>
            <person name="Wangchuk T."/>
            <person name="Wangdi T."/>
            <person name="Weiand M."/>
            <person name="Wilkinson J."/>
            <person name="Wilson A."/>
            <person name="Yadav S."/>
            <person name="Young G."/>
            <person name="Yu Q."/>
            <person name="Zembek L."/>
            <person name="Zhong D."/>
            <person name="Zimmer A."/>
            <person name="Zwirko Z."/>
            <person name="Jaffe D.B."/>
            <person name="Alvarez P."/>
            <person name="Brockman W."/>
            <person name="Butler J."/>
            <person name="Chin C."/>
            <person name="Gnerre S."/>
            <person name="Grabherr M."/>
            <person name="Kleber M."/>
            <person name="Mauceli E."/>
            <person name="MacCallum I."/>
        </authorList>
    </citation>
    <scope>NUCLEOTIDE SEQUENCE [LARGE SCALE GENOMIC DNA]</scope>
    <source>
        <strain evidence="7">Tucson 15010-1051.87</strain>
    </source>
</reference>
<keyword evidence="4" id="KW-0812">Transmembrane</keyword>
<accession>A0A0Q9WDZ0</accession>
<dbReference type="InParanoid" id="A0A0Q9WDZ0"/>
<dbReference type="STRING" id="7244.A0A0Q9WDZ0"/>
<dbReference type="Gene3D" id="3.40.50.2000">
    <property type="entry name" value="Glycogen Phosphorylase B"/>
    <property type="match status" value="2"/>
</dbReference>
<evidence type="ECO:0000313" key="6">
    <source>
        <dbReference type="EMBL" id="KRF79198.1"/>
    </source>
</evidence>
<dbReference type="SUPFAM" id="SSF53756">
    <property type="entry name" value="UDP-Glycosyltransferase/glycogen phosphorylase"/>
    <property type="match status" value="1"/>
</dbReference>
<feature type="signal peptide" evidence="5">
    <location>
        <begin position="1"/>
        <end position="29"/>
    </location>
</feature>
<evidence type="ECO:0000313" key="7">
    <source>
        <dbReference type="Proteomes" id="UP000008792"/>
    </source>
</evidence>
<evidence type="ECO:0000256" key="2">
    <source>
        <dbReference type="ARBA" id="ARBA00022676"/>
    </source>
</evidence>
<feature type="transmembrane region" description="Helical" evidence="4">
    <location>
        <begin position="498"/>
        <end position="523"/>
    </location>
</feature>
<dbReference type="CDD" id="cd03784">
    <property type="entry name" value="GT1_Gtf-like"/>
    <property type="match status" value="1"/>
</dbReference>
<dbReference type="SMR" id="A0A0Q9WDZ0"/>
<keyword evidence="2 6" id="KW-0328">Glycosyltransferase</keyword>
<evidence type="ECO:0000256" key="5">
    <source>
        <dbReference type="SAM" id="SignalP"/>
    </source>
</evidence>
<name>A0A0Q9WDZ0_DROVI</name>
<evidence type="ECO:0000256" key="1">
    <source>
        <dbReference type="ARBA" id="ARBA00009995"/>
    </source>
</evidence>
<dbReference type="EMBL" id="CH940648">
    <property type="protein sequence ID" value="KRF79198.1"/>
    <property type="molecule type" value="Genomic_DNA"/>
</dbReference>
<protein>
    <submittedName>
        <fullName evidence="6">Uncharacterized protein, isoform B</fullName>
        <ecNumber evidence="6">2.4.1.-</ecNumber>
    </submittedName>
</protein>
<evidence type="ECO:0000256" key="3">
    <source>
        <dbReference type="ARBA" id="ARBA00022679"/>
    </source>
</evidence>
<dbReference type="InterPro" id="IPR050271">
    <property type="entry name" value="UDP-glycosyltransferase"/>
</dbReference>
<sequence>MQHHKGLPVLGLSRLSLLLLLLLGSNCRAAKILVLFPHASESHFAVMRTLVAELAGREHNVTVYGGHGLGERLERVAETVVAPEYDFWSNLQQHAAAGGSLEDLARLSDSRLRSSLAQVGAQALDHFLAQPSLQALLQLPSAEFDYDVIIVDYFYTEALLALGYKHNKPTIGIVSTDFGNYMNTVQEALVPVACSPIDFEAYTSELGFAARLANIRECISRRKQFHKEHYAAQEKLIRKHFKIAANVPQLQAQHLALLLLNTHVPLWTPRPLVQQIVPAGGLHIRGPRELPWHIKRYAEESRDGIIYMQLGNEQLCGQLPKEKLRILFEFIGGRKERFIWTCHDVTTLESLPKNSMIQHGVPQIDILAHPRVRAFIMNGDLLSLQEGIMRHVPMLGLPSFQNERKNMQLAVSLGVGLQLEQSNFTKAALDWALDELTTQQDYQLAIREVSSEFRDRPLGALANAMFWVNYVVRHKGGAAIRTRGIDIGSNQLHLFDLFVFYFALAIVICAVLVAVYFGVVYALQRKRNDAKLSKLS</sequence>
<keyword evidence="7" id="KW-1185">Reference proteome</keyword>
<organism evidence="6 7">
    <name type="scientific">Drosophila virilis</name>
    <name type="common">Fruit fly</name>
    <dbReference type="NCBI Taxonomy" id="7244"/>
    <lineage>
        <taxon>Eukaryota</taxon>
        <taxon>Metazoa</taxon>
        <taxon>Ecdysozoa</taxon>
        <taxon>Arthropoda</taxon>
        <taxon>Hexapoda</taxon>
        <taxon>Insecta</taxon>
        <taxon>Pterygota</taxon>
        <taxon>Neoptera</taxon>
        <taxon>Endopterygota</taxon>
        <taxon>Diptera</taxon>
        <taxon>Brachycera</taxon>
        <taxon>Muscomorpha</taxon>
        <taxon>Ephydroidea</taxon>
        <taxon>Drosophilidae</taxon>
        <taxon>Drosophila</taxon>
    </lineage>
</organism>
<dbReference type="PANTHER" id="PTHR48043:SF159">
    <property type="entry name" value="EG:EG0003.4 PROTEIN-RELATED"/>
    <property type="match status" value="1"/>
</dbReference>
<dbReference type="Pfam" id="PF00201">
    <property type="entry name" value="UDPGT"/>
    <property type="match status" value="1"/>
</dbReference>
<keyword evidence="3 6" id="KW-0808">Transferase</keyword>
<dbReference type="InterPro" id="IPR002213">
    <property type="entry name" value="UDP_glucos_trans"/>
</dbReference>
<feature type="chain" id="PRO_5006386715" evidence="5">
    <location>
        <begin position="30"/>
        <end position="536"/>
    </location>
</feature>
<gene>
    <name evidence="6" type="primary">Dvir\GJ21253</name>
    <name evidence="6" type="ORF">Dvir_GJ21253</name>
</gene>
<dbReference type="PANTHER" id="PTHR48043">
    <property type="entry name" value="EG:EG0003.4 PROTEIN-RELATED"/>
    <property type="match status" value="1"/>
</dbReference>
<dbReference type="FunCoup" id="A0A0Q9WDZ0">
    <property type="interactions" value="210"/>
</dbReference>
<keyword evidence="4" id="KW-1133">Transmembrane helix</keyword>
<proteinExistence type="inferred from homology"/>
<dbReference type="OrthoDB" id="5835829at2759"/>
<keyword evidence="5" id="KW-0732">Signal</keyword>
<evidence type="ECO:0000256" key="4">
    <source>
        <dbReference type="SAM" id="Phobius"/>
    </source>
</evidence>
<dbReference type="EC" id="2.4.1.-" evidence="6"/>
<dbReference type="GO" id="GO:0008194">
    <property type="term" value="F:UDP-glycosyltransferase activity"/>
    <property type="evidence" value="ECO:0007669"/>
    <property type="project" value="InterPro"/>
</dbReference>
<keyword evidence="4" id="KW-0472">Membrane</keyword>
<dbReference type="AlphaFoldDB" id="A0A0Q9WDZ0"/>
<dbReference type="Proteomes" id="UP000008792">
    <property type="component" value="Unassembled WGS sequence"/>
</dbReference>
<comment type="similarity">
    <text evidence="1">Belongs to the UDP-glycosyltransferase family.</text>
</comment>